<evidence type="ECO:0000259" key="1">
    <source>
        <dbReference type="Pfam" id="PF02627"/>
    </source>
</evidence>
<keyword evidence="3" id="KW-1185">Reference proteome</keyword>
<dbReference type="Gene3D" id="1.20.1290.10">
    <property type="entry name" value="AhpD-like"/>
    <property type="match status" value="1"/>
</dbReference>
<keyword evidence="2" id="KW-0575">Peroxidase</keyword>
<reference evidence="2 3" key="1">
    <citation type="submission" date="2020-08" db="EMBL/GenBank/DDBJ databases">
        <title>Sequencing the genomes of 1000 actinobacteria strains.</title>
        <authorList>
            <person name="Klenk H.-P."/>
        </authorList>
    </citation>
    <scope>NUCLEOTIDE SEQUENCE [LARGE SCALE GENOMIC DNA]</scope>
    <source>
        <strain evidence="2 3">DSM 45272</strain>
    </source>
</reference>
<dbReference type="NCBIfam" id="TIGR00778">
    <property type="entry name" value="ahpD_dom"/>
    <property type="match status" value="1"/>
</dbReference>
<sequence length="193" mass="20810">MAHVTAPRCQRAPPTGIWWSFDSAHDHEEGETMDSRFDLNSNELGAKLGKRFAGVSVGIKGSTLPKVVQELVSLRASQLNGCGYCVDAHAKDLAAAGEPAVRVNLVAAWRESTVFTEAERAALAFAEEGSRLADAHQGVSDETWSRVRKHYDDDQVAALVYLVAMINAANRLLVITHTKGGSYQAGTFDAVVN</sequence>
<gene>
    <name evidence="2" type="ORF">HDA45_006677</name>
</gene>
<dbReference type="PANTHER" id="PTHR34846">
    <property type="entry name" value="4-CARBOXYMUCONOLACTONE DECARBOXYLASE FAMILY PROTEIN (AFU_ORTHOLOGUE AFUA_6G11590)"/>
    <property type="match status" value="1"/>
</dbReference>
<protein>
    <submittedName>
        <fullName evidence="2">AhpD family alkylhydroperoxidase</fullName>
    </submittedName>
</protein>
<dbReference type="AlphaFoldDB" id="A0A841BCA1"/>
<feature type="domain" description="Carboxymuconolactone decarboxylase-like" evidence="1">
    <location>
        <begin position="54"/>
        <end position="128"/>
    </location>
</feature>
<accession>A0A841BCA1</accession>
<evidence type="ECO:0000313" key="2">
    <source>
        <dbReference type="EMBL" id="MBB5856590.1"/>
    </source>
</evidence>
<organism evidence="2 3">
    <name type="scientific">Amycolatopsis umgeniensis</name>
    <dbReference type="NCBI Taxonomy" id="336628"/>
    <lineage>
        <taxon>Bacteria</taxon>
        <taxon>Bacillati</taxon>
        <taxon>Actinomycetota</taxon>
        <taxon>Actinomycetes</taxon>
        <taxon>Pseudonocardiales</taxon>
        <taxon>Pseudonocardiaceae</taxon>
        <taxon>Amycolatopsis</taxon>
    </lineage>
</organism>
<dbReference type="InterPro" id="IPR029032">
    <property type="entry name" value="AhpD-like"/>
</dbReference>
<dbReference type="SUPFAM" id="SSF69118">
    <property type="entry name" value="AhpD-like"/>
    <property type="match status" value="1"/>
</dbReference>
<dbReference type="PANTHER" id="PTHR34846:SF7">
    <property type="entry name" value="BLL7811 PROTEIN"/>
    <property type="match status" value="1"/>
</dbReference>
<name>A0A841BCA1_9PSEU</name>
<comment type="caution">
    <text evidence="2">The sequence shown here is derived from an EMBL/GenBank/DDBJ whole genome shotgun (WGS) entry which is preliminary data.</text>
</comment>
<dbReference type="Proteomes" id="UP000580861">
    <property type="component" value="Unassembled WGS sequence"/>
</dbReference>
<dbReference type="InterPro" id="IPR003779">
    <property type="entry name" value="CMD-like"/>
</dbReference>
<dbReference type="EMBL" id="JACHMX010000001">
    <property type="protein sequence ID" value="MBB5856590.1"/>
    <property type="molecule type" value="Genomic_DNA"/>
</dbReference>
<dbReference type="InterPro" id="IPR004675">
    <property type="entry name" value="AhpD_core"/>
</dbReference>
<keyword evidence="2" id="KW-0560">Oxidoreductase</keyword>
<dbReference type="GO" id="GO:0051920">
    <property type="term" value="F:peroxiredoxin activity"/>
    <property type="evidence" value="ECO:0007669"/>
    <property type="project" value="InterPro"/>
</dbReference>
<dbReference type="Pfam" id="PF02627">
    <property type="entry name" value="CMD"/>
    <property type="match status" value="1"/>
</dbReference>
<evidence type="ECO:0000313" key="3">
    <source>
        <dbReference type="Proteomes" id="UP000580861"/>
    </source>
</evidence>
<proteinExistence type="predicted"/>